<organism evidence="4 5">
    <name type="scientific">Coccomyxa viridis</name>
    <dbReference type="NCBI Taxonomy" id="1274662"/>
    <lineage>
        <taxon>Eukaryota</taxon>
        <taxon>Viridiplantae</taxon>
        <taxon>Chlorophyta</taxon>
        <taxon>core chlorophytes</taxon>
        <taxon>Trebouxiophyceae</taxon>
        <taxon>Trebouxiophyceae incertae sedis</taxon>
        <taxon>Coccomyxaceae</taxon>
        <taxon>Coccomyxa</taxon>
    </lineage>
</organism>
<accession>A0AAV1I032</accession>
<dbReference type="PROSITE" id="PS00089">
    <property type="entry name" value="RIBORED_LARGE"/>
    <property type="match status" value="1"/>
</dbReference>
<name>A0AAV1I032_9CHLO</name>
<keyword evidence="2" id="KW-0215">Deoxyribonucleotide synthesis</keyword>
<comment type="similarity">
    <text evidence="1">Belongs to the ribonucleoside diphosphate reductase large chain family.</text>
</comment>
<dbReference type="PRINTS" id="PR01183">
    <property type="entry name" value="RIBORDTASEM1"/>
</dbReference>
<dbReference type="GO" id="GO:0005524">
    <property type="term" value="F:ATP binding"/>
    <property type="evidence" value="ECO:0007669"/>
    <property type="project" value="TreeGrafter"/>
</dbReference>
<evidence type="ECO:0000313" key="5">
    <source>
        <dbReference type="Proteomes" id="UP001314263"/>
    </source>
</evidence>
<evidence type="ECO:0000256" key="1">
    <source>
        <dbReference type="ARBA" id="ARBA00010406"/>
    </source>
</evidence>
<dbReference type="PANTHER" id="PTHR11573:SF6">
    <property type="entry name" value="RIBONUCLEOSIDE-DIPHOSPHATE REDUCTASE LARGE SUBUNIT"/>
    <property type="match status" value="1"/>
</dbReference>
<comment type="caution">
    <text evidence="4">The sequence shown here is derived from an EMBL/GenBank/DDBJ whole genome shotgun (WGS) entry which is preliminary data.</text>
</comment>
<dbReference type="AlphaFoldDB" id="A0AAV1I032"/>
<dbReference type="InterPro" id="IPR039718">
    <property type="entry name" value="Rrm1"/>
</dbReference>
<dbReference type="SUPFAM" id="SSF51998">
    <property type="entry name" value="PFL-like glycyl radical enzymes"/>
    <property type="match status" value="2"/>
</dbReference>
<protein>
    <recommendedName>
        <fullName evidence="3">Ribonucleotide reductase large subunit domain-containing protein</fullName>
    </recommendedName>
</protein>
<dbReference type="GO" id="GO:0005971">
    <property type="term" value="C:ribonucleoside-diphosphate reductase complex"/>
    <property type="evidence" value="ECO:0007669"/>
    <property type="project" value="TreeGrafter"/>
</dbReference>
<gene>
    <name evidence="4" type="ORF">CVIRNUC_003406</name>
</gene>
<dbReference type="GO" id="GO:0004748">
    <property type="term" value="F:ribonucleoside-diphosphate reductase activity, thioredoxin disulfide as acceptor"/>
    <property type="evidence" value="ECO:0007669"/>
    <property type="project" value="TreeGrafter"/>
</dbReference>
<dbReference type="EMBL" id="CAUYUE010000004">
    <property type="protein sequence ID" value="CAK0766908.1"/>
    <property type="molecule type" value="Genomic_DNA"/>
</dbReference>
<dbReference type="Proteomes" id="UP001314263">
    <property type="component" value="Unassembled WGS sequence"/>
</dbReference>
<dbReference type="Pfam" id="PF02867">
    <property type="entry name" value="Ribonuc_red_lgC"/>
    <property type="match status" value="1"/>
</dbReference>
<dbReference type="InterPro" id="IPR013346">
    <property type="entry name" value="NrdE_NrdA_C"/>
</dbReference>
<evidence type="ECO:0000259" key="3">
    <source>
        <dbReference type="PROSITE" id="PS00089"/>
    </source>
</evidence>
<dbReference type="Gene3D" id="3.20.70.20">
    <property type="match status" value="1"/>
</dbReference>
<reference evidence="4 5" key="1">
    <citation type="submission" date="2023-10" db="EMBL/GenBank/DDBJ databases">
        <authorList>
            <person name="Maclean D."/>
            <person name="Macfadyen A."/>
        </authorList>
    </citation>
    <scope>NUCLEOTIDE SEQUENCE [LARGE SCALE GENOMIC DNA]</scope>
</reference>
<proteinExistence type="inferred from homology"/>
<keyword evidence="5" id="KW-1185">Reference proteome</keyword>
<feature type="domain" description="Ribonucleotide reductase large subunit" evidence="3">
    <location>
        <begin position="641"/>
        <end position="663"/>
    </location>
</feature>
<dbReference type="PANTHER" id="PTHR11573">
    <property type="entry name" value="RIBONUCLEOSIDE-DIPHOSPHATE REDUCTASE LARGE CHAIN"/>
    <property type="match status" value="1"/>
</dbReference>
<evidence type="ECO:0000256" key="2">
    <source>
        <dbReference type="ARBA" id="ARBA00023116"/>
    </source>
</evidence>
<dbReference type="GO" id="GO:0009263">
    <property type="term" value="P:deoxyribonucleotide biosynthetic process"/>
    <property type="evidence" value="ECO:0007669"/>
    <property type="project" value="UniProtKB-KW"/>
</dbReference>
<evidence type="ECO:0000313" key="4">
    <source>
        <dbReference type="EMBL" id="CAK0766908.1"/>
    </source>
</evidence>
<sequence length="845" mass="94911">MTESLEDVRSFIHPSTIVYTRRGPKEICAVCPGDEVVTQTGAFVAIAIVHHKPYSGLLLDIGGRGQVHEHHRLLGADDTFVQADELRPGDVLRGVIPRYTEDIPELTEEDCLLYGVMMVSAKVDCDNCVTLRHNMLLSAAEEILEAGGINFLRDRGAGNLVFMSPFRREMVLDDEWQMRLYSPLLHLPEAKLKKLQQGLWYGSMASSDLADGDRCIAVSDRALAEAIRYIFLKTGTDMEYDGEVLRKLPGPTVEGSTRCVDRRIGSIDRVEFSGDLFDLETVGECDEERTYVTSMGASHNGGGKRNGSFAIYIEPWHADVFDFLDLKKNHGDEERRARDLFYAMWVPDVFMERVQAGAQWSLMDPNACPGLPDAVGQDFKLLYEDYESSGRFVRQVDARTLWNAILVSQIETGTPYLLFKDAANQKSNQSNLGTIRSSNLCSEILQYSSPAETAVCNLSSIALPTFARAGDRTFDFEGLHNVTKVAMRNLNKVIDINYYPTPEAELSNRRHRPVGIGVQGLADTFCILKYPFESSEARELNRDIAETMYHAALETSCELAAEREAEILEYRQLASIEGKSKDIKRQINHILKRTRFTKEELERRYCPGAYDSYFWNGGCPVSKGILQFDMWNVRPSERYDWEALRANIEIHGVRNSLMIAIMPTASTSQILGNSECIEPVTANVYSRRTIAGDFMVVNKYLMRELIESGKWNEQMKQRILAAEGSVQGIEEIPEEVRKVYKTVWEIPQRALIDLSADRGAFTCQTQSLNLFVSNPTPKVLTSMHFHSFKSGLKTASYYMRCQLKAKIQQFTVDPSLAKNEKAAKGDAAVLACSRDNAEGCLACSA</sequence>
<dbReference type="InterPro" id="IPR000788">
    <property type="entry name" value="RNR_lg_C"/>
</dbReference>